<feature type="transmembrane region" description="Helical" evidence="1">
    <location>
        <begin position="106"/>
        <end position="130"/>
    </location>
</feature>
<feature type="transmembrane region" description="Helical" evidence="1">
    <location>
        <begin position="23"/>
        <end position="47"/>
    </location>
</feature>
<accession>A0ABW2QB68</accession>
<gene>
    <name evidence="2" type="ORF">ACFQQL_11410</name>
</gene>
<feature type="transmembrane region" description="Helical" evidence="1">
    <location>
        <begin position="285"/>
        <end position="303"/>
    </location>
</feature>
<keyword evidence="1" id="KW-1133">Transmembrane helix</keyword>
<feature type="transmembrane region" description="Helical" evidence="1">
    <location>
        <begin position="136"/>
        <end position="157"/>
    </location>
</feature>
<keyword evidence="1" id="KW-0472">Membrane</keyword>
<dbReference type="EMBL" id="JBHTCQ010000002">
    <property type="protein sequence ID" value="MFC7405718.1"/>
    <property type="molecule type" value="Genomic_DNA"/>
</dbReference>
<keyword evidence="1" id="KW-0812">Transmembrane</keyword>
<comment type="caution">
    <text evidence="2">The sequence shown here is derived from an EMBL/GenBank/DDBJ whole genome shotgun (WGS) entry which is preliminary data.</text>
</comment>
<evidence type="ECO:0000313" key="3">
    <source>
        <dbReference type="Proteomes" id="UP001596455"/>
    </source>
</evidence>
<keyword evidence="3" id="KW-1185">Reference proteome</keyword>
<evidence type="ECO:0000313" key="2">
    <source>
        <dbReference type="EMBL" id="MFC7405718.1"/>
    </source>
</evidence>
<proteinExistence type="predicted"/>
<feature type="transmembrane region" description="Helical" evidence="1">
    <location>
        <begin position="259"/>
        <end position="279"/>
    </location>
</feature>
<dbReference type="Proteomes" id="UP001596455">
    <property type="component" value="Unassembled WGS sequence"/>
</dbReference>
<dbReference type="RefSeq" id="WP_382394413.1">
    <property type="nucleotide sequence ID" value="NZ_JBHTCQ010000002.1"/>
</dbReference>
<evidence type="ECO:0000256" key="1">
    <source>
        <dbReference type="SAM" id="Phobius"/>
    </source>
</evidence>
<feature type="transmembrane region" description="Helical" evidence="1">
    <location>
        <begin position="193"/>
        <end position="221"/>
    </location>
</feature>
<organism evidence="2 3">
    <name type="scientific">Georgenia alba</name>
    <dbReference type="NCBI Taxonomy" id="2233858"/>
    <lineage>
        <taxon>Bacteria</taxon>
        <taxon>Bacillati</taxon>
        <taxon>Actinomycetota</taxon>
        <taxon>Actinomycetes</taxon>
        <taxon>Micrococcales</taxon>
        <taxon>Bogoriellaceae</taxon>
        <taxon>Georgenia</taxon>
    </lineage>
</organism>
<reference evidence="3" key="1">
    <citation type="journal article" date="2019" name="Int. J. Syst. Evol. Microbiol.">
        <title>The Global Catalogue of Microorganisms (GCM) 10K type strain sequencing project: providing services to taxonomists for standard genome sequencing and annotation.</title>
        <authorList>
            <consortium name="The Broad Institute Genomics Platform"/>
            <consortium name="The Broad Institute Genome Sequencing Center for Infectious Disease"/>
            <person name="Wu L."/>
            <person name="Ma J."/>
        </authorList>
    </citation>
    <scope>NUCLEOTIDE SEQUENCE [LARGE SCALE GENOMIC DNA]</scope>
    <source>
        <strain evidence="3">JCM 1490</strain>
    </source>
</reference>
<protein>
    <submittedName>
        <fullName evidence="2">Uncharacterized protein</fullName>
    </submittedName>
</protein>
<name>A0ABW2QB68_9MICO</name>
<feature type="transmembrane region" description="Helical" evidence="1">
    <location>
        <begin position="227"/>
        <end position="247"/>
    </location>
</feature>
<feature type="transmembrane region" description="Helical" evidence="1">
    <location>
        <begin position="67"/>
        <end position="86"/>
    </location>
</feature>
<sequence length="367" mass="38570">MFEHGKADVGDETLSLRPVKTPIVLVTIYGAAYSIAIFALAASHPLVGGISGVWELATVAGAAAKPHIGWGMGALITGLLAIYAIVLGGQRSAALDGIEAEQVRTLLARFAVLTAAAFVPPLLMVVAYCLSEPDQAGALFVVLPVASLMYFLSVQVGRFDFYGETKRIEIALARKSWAEGRLRQLGSNEHHPMFLVLVVLANTLVVSSVGYLVGLAIVGVPGPGFEWWLVLTVVPTVLALGGAYGALVTRTVRLRVERMMAWLVAGAVCCLTLPVAQAVFEVSTAPGLIIVGQAVVLALSTCWPSGKQGRPPVWTISGAASAVAARVLGHTLRIAQSELRELGPKAPGPNKKLSDRLRAAVRALMVS</sequence>